<dbReference type="AlphaFoldDB" id="A0AB33L469"/>
<dbReference type="EMBL" id="AP035888">
    <property type="protein sequence ID" value="BFP69591.1"/>
    <property type="molecule type" value="Genomic_DNA"/>
</dbReference>
<sequence>MKLKQLLNQFFSLNKIKYLNIILTLLLVSCTTTKEITVTSKVSNKHKVIVWYDKEQKDIWAFSFPFVLTINNKSANQKEELTFHQYIYKKPSEGAFAFLYKENDNNDLIKLSSTLKKEILPKQKKEYVVYSKHLINNLTDSNKILSAFQNKHLNKDSIHLSSFKNFKNKLPELTQKLLSNDSIFLKFTNFDKTTSPPKRIKLPIKIN</sequence>
<evidence type="ECO:0000313" key="1">
    <source>
        <dbReference type="EMBL" id="BFP69591.1"/>
    </source>
</evidence>
<proteinExistence type="predicted"/>
<name>A0AB33L469_9FLAO</name>
<gene>
    <name evidence="1" type="ORF">Pbs1_29340</name>
</gene>
<reference evidence="1" key="1">
    <citation type="submission" date="2024-08" db="EMBL/GenBank/DDBJ databases">
        <title>Whole genome sequence of Tenacibaculum sp. strain pbs-1 associated with black-spot shell disease in Akoya pearl oysters.</title>
        <authorList>
            <person name="Sakatoku A."/>
            <person name="Suzuki T."/>
            <person name="Hatano K."/>
            <person name="Seki M."/>
            <person name="Tanaka D."/>
            <person name="Nakamura S."/>
            <person name="Suzuki N."/>
            <person name="Isshiki T."/>
        </authorList>
    </citation>
    <scope>NUCLEOTIDE SEQUENCE</scope>
    <source>
        <strain evidence="1">Pbs-1</strain>
    </source>
</reference>
<evidence type="ECO:0008006" key="2">
    <source>
        <dbReference type="Google" id="ProtNLM"/>
    </source>
</evidence>
<accession>A0AB33L469</accession>
<dbReference type="PROSITE" id="PS51257">
    <property type="entry name" value="PROKAR_LIPOPROTEIN"/>
    <property type="match status" value="1"/>
</dbReference>
<organism evidence="1">
    <name type="scientific">Tenacibaculum sp. Pbs-1</name>
    <dbReference type="NCBI Taxonomy" id="3238748"/>
    <lineage>
        <taxon>Bacteria</taxon>
        <taxon>Pseudomonadati</taxon>
        <taxon>Bacteroidota</taxon>
        <taxon>Flavobacteriia</taxon>
        <taxon>Flavobacteriales</taxon>
        <taxon>Flavobacteriaceae</taxon>
        <taxon>Tenacibaculum</taxon>
    </lineage>
</organism>
<protein>
    <recommendedName>
        <fullName evidence="2">Lipoprotein</fullName>
    </recommendedName>
</protein>